<name>A0A6J4TLI6_9BACT</name>
<proteinExistence type="predicted"/>
<dbReference type="InterPro" id="IPR041033">
    <property type="entry name" value="SpaA_PFL_dom_1"/>
</dbReference>
<feature type="domain" description="M23ase beta-sheet core" evidence="3">
    <location>
        <begin position="670"/>
        <end position="756"/>
    </location>
</feature>
<dbReference type="EMBL" id="CADCWE010000030">
    <property type="protein sequence ID" value="CAA9525526.1"/>
    <property type="molecule type" value="Genomic_DNA"/>
</dbReference>
<evidence type="ECO:0000259" key="3">
    <source>
        <dbReference type="Pfam" id="PF01551"/>
    </source>
</evidence>
<feature type="compositionally biased region" description="Low complexity" evidence="1">
    <location>
        <begin position="1334"/>
        <end position="1363"/>
    </location>
</feature>
<evidence type="ECO:0000259" key="5">
    <source>
        <dbReference type="Pfam" id="PF17802"/>
    </source>
</evidence>
<dbReference type="Pfam" id="PF01464">
    <property type="entry name" value="SLT"/>
    <property type="match status" value="1"/>
</dbReference>
<feature type="domain" description="Transglycosylase SLT" evidence="2">
    <location>
        <begin position="459"/>
        <end position="557"/>
    </location>
</feature>
<feature type="compositionally biased region" description="Low complexity" evidence="1">
    <location>
        <begin position="1271"/>
        <end position="1315"/>
    </location>
</feature>
<dbReference type="PANTHER" id="PTHR24216:SF65">
    <property type="entry name" value="PAXILLIN-LIKE PROTEIN 1"/>
    <property type="match status" value="1"/>
</dbReference>
<dbReference type="SUPFAM" id="SSF51261">
    <property type="entry name" value="Duplicated hybrid motif"/>
    <property type="match status" value="1"/>
</dbReference>
<feature type="domain" description="SpaA-like prealbumin fold" evidence="5">
    <location>
        <begin position="1465"/>
        <end position="1528"/>
    </location>
</feature>
<feature type="domain" description="SpaA-like prealbumin fold" evidence="5">
    <location>
        <begin position="1742"/>
        <end position="1813"/>
    </location>
</feature>
<feature type="compositionally biased region" description="Low complexity" evidence="1">
    <location>
        <begin position="1387"/>
        <end position="1398"/>
    </location>
</feature>
<evidence type="ECO:0000259" key="2">
    <source>
        <dbReference type="Pfam" id="PF01464"/>
    </source>
</evidence>
<dbReference type="Pfam" id="PF01551">
    <property type="entry name" value="Peptidase_M23"/>
    <property type="match status" value="1"/>
</dbReference>
<feature type="region of interest" description="Disordered" evidence="1">
    <location>
        <begin position="1864"/>
        <end position="1898"/>
    </location>
</feature>
<dbReference type="SUPFAM" id="SSF53955">
    <property type="entry name" value="Lysozyme-like"/>
    <property type="match status" value="1"/>
</dbReference>
<feature type="region of interest" description="Disordered" evidence="1">
    <location>
        <begin position="603"/>
        <end position="627"/>
    </location>
</feature>
<evidence type="ECO:0000256" key="1">
    <source>
        <dbReference type="SAM" id="MobiDB-lite"/>
    </source>
</evidence>
<dbReference type="InterPro" id="IPR008258">
    <property type="entry name" value="Transglycosylase_SLT_dom_1"/>
</dbReference>
<dbReference type="PANTHER" id="PTHR24216">
    <property type="entry name" value="PAXILLIN-RELATED"/>
    <property type="match status" value="1"/>
</dbReference>
<feature type="compositionally biased region" description="Low complexity" evidence="1">
    <location>
        <begin position="1245"/>
        <end position="1263"/>
    </location>
</feature>
<feature type="domain" description="SpaA-like prealbumin fold" evidence="5">
    <location>
        <begin position="1643"/>
        <end position="1716"/>
    </location>
</feature>
<evidence type="ECO:0000313" key="6">
    <source>
        <dbReference type="EMBL" id="CAA9525526.1"/>
    </source>
</evidence>
<feature type="region of interest" description="Disordered" evidence="1">
    <location>
        <begin position="1245"/>
        <end position="1443"/>
    </location>
</feature>
<dbReference type="CDD" id="cd12797">
    <property type="entry name" value="M23_peptidase"/>
    <property type="match status" value="1"/>
</dbReference>
<organism evidence="6">
    <name type="scientific">uncultured Thermomicrobiales bacterium</name>
    <dbReference type="NCBI Taxonomy" id="1645740"/>
    <lineage>
        <taxon>Bacteria</taxon>
        <taxon>Pseudomonadati</taxon>
        <taxon>Thermomicrobiota</taxon>
        <taxon>Thermomicrobia</taxon>
        <taxon>Thermomicrobiales</taxon>
        <taxon>environmental samples</taxon>
    </lineage>
</organism>
<sequence length="2180" mass="220416">MSRSPWLWWDRVADAWSRLGSRGRALVVAVPAWGVLVAVAASTFGGGSVPAAREVSGLPAPVPPPLAGTTSALEQRAGGMVLSARGEDGRWTEVRTVSPRRLFGQLATLTATSPDRRTVAMVEADDPLLANATISLVDVESGRAVPVTTIAEGLYPATPVWSPDASRIGLVRKGANGGLDLWTLHLATGELVRVPAAAEIPPTAFYGGARAPLAWSEDGGSLSYAVPDRDRERVVRHDVAIADGTTRTESVADLPPADPCSVPVFSQNDPRWANRTMRDLGDTIGVAGCALTAAAMVLNAHGGDTDPGALNDCLGAAAAPLLWAVAAGDGCDGPGAAEFEEYAPFSWDRLGGQMAQGRPAILGFAGGPTGSHYVVVTAGFGSDGANYTLNDPWDGTTWKTIDDYAETGYVPTWLVIFRGGAGCPSRAMAPAGGAPSPPLLPGPVAPIGVEGTWRWRAAIEEVAAEVGADPDAIQALVALKSGGNPNAVGPPAPGGARAMGLFGVDTDHAGWDAVADRLGRPPTDAERLDPEDNLRVGALALKARHDRGDRWADWLTAAVGALGGAAPDGRITGITDAYGVAGWTHYDRVRANVEAIRERLRAEGRLAGGGGPPNPASDARRPSSSPAAGSIATIFGGASYAVSQNFGYTGFTPGPGAYDYSREYGLRAGDHAGVDLGVAFGTPVYAPVGARITFAGPWQYFAPQNVQLTMSDGTVVVFGHMSRVSVRVGGTVSPNQPLGDSGTAGTGPHLHLEVRVPDPTTGSGFRAVDPLLFFSGAGSGVTGGAIPGGWPSATAIDGRIAQSEAANGRSTALHGAGETFLALGSRYAVNPGFVAAMLQKESQLGTDGSALPTVAHNYGGITGSGACGKHWIDFAEHNDRYFAKYCSPQEGLEANFAIFTQPQYTRTDGTIAAILNVYSPGFENDTGAMLATIAAVGQQLGITLAPNTNIYTGATTGPIAPPSPMPVPAPVVDPVTPVAMPSSPVAGGSPVVALPGTTVTAAVLADMGASPIAGDGVVDATPRSVPSERLPVLILDTLEDGGAYREAVVWTTPDLVFPLDPGAVVQSSVPDGTVFTEEGRYTVVTTVISPQIPGNVASFTHTFVIDRTPPETTAEVVGVRYAPGAAIAPASRDAAGLQSDAAQAAPGDQVGVGDDAIVYDGEAVVTLRATDAWTPIKAIVYRIDGGEWRYYTTNGIAHALSLRQPGCQSLEFAARDAAGNAEPGHALTVCVHVDETTLAVPTATPTWTASPTASPLPTAIAAPSPSPGVDPTATAPVSPTPTTALSQTPSATATTAIATPSATSIGIATPGASPVATPPPDGTPAPDGSPPVGTPSVGTPPVGTPATDGTPPNGTTVQDGTPPVGTPPVGTPAPDRTPPDGTPSNGTPPSAGSPTATTAPPPSAATPSDRTPTDGTPTAPTGIATPPTLKPIPRRPPATPAPSLEILPTAALVGGTLVIELRDPADQSLAGACFAVSASDGATLGPVCDGEDGADDGQTTIANVPPGNATVSETTAPAGYSAATPKQIPVLGGIPIGVVFENAPGSGSVLVRTEAAGTGALVGGACFQILASDGTGNDPVCDNAAADTDPAEGLVGIAPVPAGPATVRETTPPPGYDPGADQSVPVESGQQAVVILGHERQRGDLHITNLDQNDQPLSGACFRLTAATGEPIGPVCDNGDGDANAEQGKIDILAVPSGDVTLIEETVPEGYAAEGDTLERVVPVVPNQPNPVMVGHVAAVELRVIAVDAVSEDRLPGVELVVVDPNLREIVPPQVTNADGVADFRVPPGVWFVHETAAPTGYAPAKDQRVDVTGEPVMVSVPHQPLLATLVVLTVDDADEPLPGACYELRPTFAGRIGRAVATGCDSDDDRDDGRTTVDPPVPPGRYRLVQSTPAEDHDAAQELPIGLESGENRRTVVSTPIQTGTVQVSTTDVFGTEIDGACYGLRAGTAGVPEATVVPATATVEPSAVPGRPTAGIGDGAPSDEVVAADGDAFLVGPVCDAADGVLDGLTTLEDVPVGALVVVPSNTPTTYQVAAEQAIEVEADETTLVAVTLVPAVVIANGDTSEASPVPGTGPVAARVPVGSVTVVAISSEGIGLMGAEFALIGPSGEELGRAVTGADGLASFPTVPIQQGEFCVVETVAPAGFAGVGARDPAQCFALDPGANAEVVFLNEAVAGR</sequence>
<dbReference type="InterPro" id="IPR016047">
    <property type="entry name" value="M23ase_b-sheet_dom"/>
</dbReference>
<dbReference type="SUPFAM" id="SSF69304">
    <property type="entry name" value="Tricorn protease N-terminal domain"/>
    <property type="match status" value="1"/>
</dbReference>
<dbReference type="InterPro" id="IPR023346">
    <property type="entry name" value="Lysozyme-like_dom_sf"/>
</dbReference>
<dbReference type="Pfam" id="PF17802">
    <property type="entry name" value="SpaA"/>
    <property type="match status" value="3"/>
</dbReference>
<dbReference type="Gene3D" id="2.60.40.10">
    <property type="entry name" value="Immunoglobulins"/>
    <property type="match status" value="4"/>
</dbReference>
<protein>
    <recommendedName>
        <fullName evidence="7">Peptidase M23 domain-containing protein</fullName>
    </recommendedName>
</protein>
<gene>
    <name evidence="6" type="ORF">AVDCRST_MAG73-467</name>
</gene>
<feature type="compositionally biased region" description="Pro residues" evidence="1">
    <location>
        <begin position="1316"/>
        <end position="1333"/>
    </location>
</feature>
<dbReference type="Gene3D" id="1.10.530.10">
    <property type="match status" value="1"/>
</dbReference>
<feature type="domain" description="Peptidase C39-like" evidence="4">
    <location>
        <begin position="262"/>
        <end position="393"/>
    </location>
</feature>
<feature type="compositionally biased region" description="Pro residues" evidence="1">
    <location>
        <begin position="1428"/>
        <end position="1440"/>
    </location>
</feature>
<dbReference type="Gene3D" id="2.70.70.10">
    <property type="entry name" value="Glucose Permease (Domain IIA)"/>
    <property type="match status" value="1"/>
</dbReference>
<evidence type="ECO:0008006" key="7">
    <source>
        <dbReference type="Google" id="ProtNLM"/>
    </source>
</evidence>
<evidence type="ECO:0000259" key="4">
    <source>
        <dbReference type="Pfam" id="PF13529"/>
    </source>
</evidence>
<dbReference type="Pfam" id="PF13529">
    <property type="entry name" value="Peptidase_C39_2"/>
    <property type="match status" value="1"/>
</dbReference>
<dbReference type="InterPro" id="IPR039564">
    <property type="entry name" value="Peptidase_C39-like"/>
</dbReference>
<reference evidence="6" key="1">
    <citation type="submission" date="2020-02" db="EMBL/GenBank/DDBJ databases">
        <authorList>
            <person name="Meier V. D."/>
        </authorList>
    </citation>
    <scope>NUCLEOTIDE SEQUENCE</scope>
    <source>
        <strain evidence="6">AVDCRST_MAG73</strain>
    </source>
</reference>
<accession>A0A6J4TLI6</accession>
<feature type="compositionally biased region" description="Low complexity" evidence="1">
    <location>
        <begin position="1405"/>
        <end position="1427"/>
    </location>
</feature>
<dbReference type="InterPro" id="IPR013783">
    <property type="entry name" value="Ig-like_fold"/>
</dbReference>
<dbReference type="InterPro" id="IPR011055">
    <property type="entry name" value="Dup_hybrid_motif"/>
</dbReference>